<accession>A0A1N6N3B5</accession>
<feature type="signal peptide" evidence="1">
    <location>
        <begin position="1"/>
        <end position="19"/>
    </location>
</feature>
<evidence type="ECO:0000313" key="3">
    <source>
        <dbReference type="Proteomes" id="UP000241788"/>
    </source>
</evidence>
<evidence type="ECO:0000256" key="1">
    <source>
        <dbReference type="SAM" id="SignalP"/>
    </source>
</evidence>
<dbReference type="STRING" id="1604334.SAMN05421546_0048"/>
<keyword evidence="1" id="KW-0732">Signal</keyword>
<name>A0A1N6N3B5_9GAMM</name>
<keyword evidence="3" id="KW-1185">Reference proteome</keyword>
<evidence type="ECO:0000313" key="2">
    <source>
        <dbReference type="EMBL" id="SIP86521.1"/>
    </source>
</evidence>
<proteinExistence type="predicted"/>
<organism evidence="2 3">
    <name type="scientific">Solilutibacter tolerans</name>
    <dbReference type="NCBI Taxonomy" id="1604334"/>
    <lineage>
        <taxon>Bacteria</taxon>
        <taxon>Pseudomonadati</taxon>
        <taxon>Pseudomonadota</taxon>
        <taxon>Gammaproteobacteria</taxon>
        <taxon>Lysobacterales</taxon>
        <taxon>Lysobacteraceae</taxon>
        <taxon>Solilutibacter</taxon>
    </lineage>
</organism>
<dbReference type="AlphaFoldDB" id="A0A1N6N3B5"/>
<dbReference type="EMBL" id="FTLW01000001">
    <property type="protein sequence ID" value="SIP86521.1"/>
    <property type="molecule type" value="Genomic_DNA"/>
</dbReference>
<gene>
    <name evidence="2" type="ORF">SAMN05421546_0048</name>
</gene>
<reference evidence="3" key="1">
    <citation type="submission" date="2017-01" db="EMBL/GenBank/DDBJ databases">
        <authorList>
            <person name="Varghese N."/>
            <person name="Submissions S."/>
        </authorList>
    </citation>
    <scope>NUCLEOTIDE SEQUENCE [LARGE SCALE GENOMIC DNA]</scope>
    <source>
        <strain evidence="3">UM1</strain>
    </source>
</reference>
<feature type="chain" id="PRO_5013201466" evidence="1">
    <location>
        <begin position="20"/>
        <end position="93"/>
    </location>
</feature>
<dbReference type="Proteomes" id="UP000241788">
    <property type="component" value="Unassembled WGS sequence"/>
</dbReference>
<sequence length="93" mass="10139">MMKVCLFLSLAFACFTVNAQTSPGKAKGEVCATEPSAAMATKPFNNETTFKCPSLGSVTVSKIYEKGWRVVQYLPLASNTGTFQMVILIEQQH</sequence>
<protein>
    <submittedName>
        <fullName evidence="2">Uncharacterized protein</fullName>
    </submittedName>
</protein>